<gene>
    <name evidence="3" type="primary">sacY</name>
    <name evidence="3" type="ORF">BG04_933</name>
</gene>
<protein>
    <submittedName>
        <fullName evidence="3">Levansucrase and sucrase synthesis operon antiterminator</fullName>
    </submittedName>
</protein>
<dbReference type="SMART" id="SM01061">
    <property type="entry name" value="CAT_RBD"/>
    <property type="match status" value="1"/>
</dbReference>
<name>A0A0B6AKG9_PRIM2</name>
<feature type="domain" description="PRD" evidence="2">
    <location>
        <begin position="62"/>
        <end position="167"/>
    </location>
</feature>
<dbReference type="PANTHER" id="PTHR30185:SF15">
    <property type="entry name" value="CRYPTIC BETA-GLUCOSIDE BGL OPERON ANTITERMINATOR"/>
    <property type="match status" value="1"/>
</dbReference>
<evidence type="ECO:0000259" key="2">
    <source>
        <dbReference type="PROSITE" id="PS51372"/>
    </source>
</evidence>
<dbReference type="RefSeq" id="WP_034649389.1">
    <property type="nucleotide sequence ID" value="NZ_BCVB01000001.1"/>
</dbReference>
<evidence type="ECO:0000256" key="1">
    <source>
        <dbReference type="ARBA" id="ARBA00022737"/>
    </source>
</evidence>
<accession>A0A0B6AKG9</accession>
<dbReference type="SUPFAM" id="SSF50151">
    <property type="entry name" value="SacY-like RNA-binding domain"/>
    <property type="match status" value="1"/>
</dbReference>
<dbReference type="Gene3D" id="1.10.1790.10">
    <property type="entry name" value="PRD domain"/>
    <property type="match status" value="2"/>
</dbReference>
<dbReference type="Proteomes" id="UP000031829">
    <property type="component" value="Chromosome"/>
</dbReference>
<dbReference type="InterPro" id="IPR036650">
    <property type="entry name" value="CAT_RNA-bd_dom_sf"/>
</dbReference>
<dbReference type="HOGENOM" id="CLU_078802_0_0_9"/>
<organism evidence="3 4">
    <name type="scientific">Priestia megaterium (strain ATCC 14581 / DSM 32 / CCUG 1817 / JCM 2506 / NBRC 15308 / NCIMB 9376 / NCTC 10342 / NRRL B-14308 / VKM B-512 / Ford 19)</name>
    <name type="common">Bacillus megaterium</name>
    <dbReference type="NCBI Taxonomy" id="1348623"/>
    <lineage>
        <taxon>Bacteria</taxon>
        <taxon>Bacillati</taxon>
        <taxon>Bacillota</taxon>
        <taxon>Bacilli</taxon>
        <taxon>Bacillales</taxon>
        <taxon>Bacillaceae</taxon>
        <taxon>Priestia</taxon>
    </lineage>
</organism>
<dbReference type="PANTHER" id="PTHR30185">
    <property type="entry name" value="CRYPTIC BETA-GLUCOSIDE BGL OPERON ANTITERMINATOR"/>
    <property type="match status" value="1"/>
</dbReference>
<dbReference type="GO" id="GO:0003723">
    <property type="term" value="F:RNA binding"/>
    <property type="evidence" value="ECO:0007669"/>
    <property type="project" value="InterPro"/>
</dbReference>
<reference evidence="3 4" key="1">
    <citation type="journal article" date="2015" name="Genome Announc.">
        <title>Complete genome sequences for 35 biothreat assay-relevant bacillus species.</title>
        <authorList>
            <person name="Johnson S.L."/>
            <person name="Daligault H.E."/>
            <person name="Davenport K.W."/>
            <person name="Jaissle J."/>
            <person name="Frey K.G."/>
            <person name="Ladner J.T."/>
            <person name="Broomall S.M."/>
            <person name="Bishop-Lilly K.A."/>
            <person name="Bruce D.C."/>
            <person name="Gibbons H.S."/>
            <person name="Coyne S.R."/>
            <person name="Lo C.C."/>
            <person name="Meincke L."/>
            <person name="Munk A.C."/>
            <person name="Koroleva G.I."/>
            <person name="Rosenzweig C.N."/>
            <person name="Palacios G.F."/>
            <person name="Redden C.L."/>
            <person name="Minogue T.D."/>
            <person name="Chain P.S."/>
        </authorList>
    </citation>
    <scope>NUCLEOTIDE SEQUENCE [LARGE SCALE GENOMIC DNA]</scope>
    <source>
        <strain evidence="4">ATCC 14581 / DSM 32 / JCM 2506 / NBRC 15308 / NCIMB 9376 / NCTC 10342 / NRRL B-14308 / VKM B-512</strain>
    </source>
</reference>
<dbReference type="Pfam" id="PF00874">
    <property type="entry name" value="PRD"/>
    <property type="match status" value="2"/>
</dbReference>
<dbReference type="PROSITE" id="PS51372">
    <property type="entry name" value="PRD_2"/>
    <property type="match status" value="2"/>
</dbReference>
<dbReference type="GO" id="GO:0006355">
    <property type="term" value="P:regulation of DNA-templated transcription"/>
    <property type="evidence" value="ECO:0007669"/>
    <property type="project" value="InterPro"/>
</dbReference>
<dbReference type="InterPro" id="IPR036634">
    <property type="entry name" value="PRD_sf"/>
</dbReference>
<keyword evidence="1" id="KW-0677">Repeat</keyword>
<dbReference type="EMBL" id="CP009920">
    <property type="protein sequence ID" value="AJI24011.1"/>
    <property type="molecule type" value="Genomic_DNA"/>
</dbReference>
<dbReference type="SUPFAM" id="SSF63520">
    <property type="entry name" value="PTS-regulatory domain, PRD"/>
    <property type="match status" value="2"/>
</dbReference>
<dbReference type="AlphaFoldDB" id="A0A0B6AKG9"/>
<dbReference type="InterPro" id="IPR050661">
    <property type="entry name" value="BglG_antiterminators"/>
</dbReference>
<evidence type="ECO:0000313" key="4">
    <source>
        <dbReference type="Proteomes" id="UP000031829"/>
    </source>
</evidence>
<dbReference type="Pfam" id="PF03123">
    <property type="entry name" value="CAT_RBD"/>
    <property type="match status" value="1"/>
</dbReference>
<dbReference type="KEGG" id="bmeg:BG04_933"/>
<dbReference type="GeneID" id="93644414"/>
<evidence type="ECO:0000313" key="3">
    <source>
        <dbReference type="EMBL" id="AJI24011.1"/>
    </source>
</evidence>
<dbReference type="InterPro" id="IPR004341">
    <property type="entry name" value="CAT_RNA-bd_dom"/>
</dbReference>
<proteinExistence type="predicted"/>
<dbReference type="Gene3D" id="2.30.24.10">
    <property type="entry name" value="CAT RNA-binding domain"/>
    <property type="match status" value="1"/>
</dbReference>
<dbReference type="InterPro" id="IPR011608">
    <property type="entry name" value="PRD"/>
</dbReference>
<sequence>MKILKVLNNNAVVFKEGGVEKIAMGPGIAFQKGKNDLINAAKVEKVFVMKEEQEKFQELLKNLPEEHIQVAEEIISYAEQQLSATLSHHVHITLSDHLSFAVERIARGISIQNKLLNEIKSLYQPEYAIGVWALKHIKKRLDITMPIDEAGYIALHIHTAKLNSPGMQQLMMNTTIINEMVTIIKKELNMEIDENSMSYQRLLTHLRFALNRLAQNEPFHEMDEEMLNVLKVKYKKSYQCAETIKQFVKDEYEINFPEAELGYITLHICRIEQRI</sequence>
<feature type="domain" description="PRD" evidence="2">
    <location>
        <begin position="168"/>
        <end position="275"/>
    </location>
</feature>